<accession>A0AAW5IN45</accession>
<proteinExistence type="predicted"/>
<evidence type="ECO:0000313" key="3">
    <source>
        <dbReference type="Proteomes" id="UP001205531"/>
    </source>
</evidence>
<organism evidence="2 3">
    <name type="scientific">Segatella copri</name>
    <dbReference type="NCBI Taxonomy" id="165179"/>
    <lineage>
        <taxon>Bacteria</taxon>
        <taxon>Pseudomonadati</taxon>
        <taxon>Bacteroidota</taxon>
        <taxon>Bacteroidia</taxon>
        <taxon>Bacteroidales</taxon>
        <taxon>Prevotellaceae</taxon>
        <taxon>Segatella</taxon>
    </lineage>
</organism>
<comment type="caution">
    <text evidence="2">The sequence shown here is derived from an EMBL/GenBank/DDBJ whole genome shotgun (WGS) entry which is preliminary data.</text>
</comment>
<dbReference type="RefSeq" id="WP_254953317.1">
    <property type="nucleotide sequence ID" value="NZ_JANDWY010000025.1"/>
</dbReference>
<sequence length="128" mass="14394">MKKLLLFLMLFVPLLVSAQDKQYYIYNIVTFEGNFKKEGLKVSIDNGKTVEKLKDKEGNRIKFNTPASALMYFISKGWELYVNGSTSEGSSISIDGTGSGGTSTTSYWILRKSCSKEEFDNAVKECFK</sequence>
<dbReference type="EMBL" id="JANDWZ010000029">
    <property type="protein sequence ID" value="MCP9565248.1"/>
    <property type="molecule type" value="Genomic_DNA"/>
</dbReference>
<gene>
    <name evidence="2" type="ORF">NNC64_11925</name>
</gene>
<keyword evidence="1" id="KW-0732">Signal</keyword>
<reference evidence="2" key="1">
    <citation type="submission" date="2022-07" db="EMBL/GenBank/DDBJ databases">
        <title>Prevotella copri.</title>
        <authorList>
            <person name="Yang C."/>
        </authorList>
    </citation>
    <scope>NUCLEOTIDE SEQUENCE</scope>
    <source>
        <strain evidence="2">HF2107</strain>
    </source>
</reference>
<feature type="chain" id="PRO_5043543235" evidence="1">
    <location>
        <begin position="19"/>
        <end position="128"/>
    </location>
</feature>
<evidence type="ECO:0000256" key="1">
    <source>
        <dbReference type="SAM" id="SignalP"/>
    </source>
</evidence>
<protein>
    <submittedName>
        <fullName evidence="2">Uncharacterized protein</fullName>
    </submittedName>
</protein>
<dbReference type="AlphaFoldDB" id="A0AAW5IN45"/>
<evidence type="ECO:0000313" key="2">
    <source>
        <dbReference type="EMBL" id="MCP9565248.1"/>
    </source>
</evidence>
<dbReference type="Proteomes" id="UP001205531">
    <property type="component" value="Unassembled WGS sequence"/>
</dbReference>
<feature type="signal peptide" evidence="1">
    <location>
        <begin position="1"/>
        <end position="18"/>
    </location>
</feature>
<name>A0AAW5IN45_9BACT</name>